<evidence type="ECO:0000313" key="6">
    <source>
        <dbReference type="EMBL" id="CAB4959502.1"/>
    </source>
</evidence>
<proteinExistence type="predicted"/>
<name>A0A6J6FE69_9ZZZZ</name>
<evidence type="ECO:0000313" key="4">
    <source>
        <dbReference type="EMBL" id="CAB4721622.1"/>
    </source>
</evidence>
<evidence type="ECO:0000313" key="5">
    <source>
        <dbReference type="EMBL" id="CAB4899228.1"/>
    </source>
</evidence>
<evidence type="ECO:0000313" key="2">
    <source>
        <dbReference type="EMBL" id="CAB4530252.1"/>
    </source>
</evidence>
<dbReference type="EMBL" id="CAFBME010000085">
    <property type="protein sequence ID" value="CAB4899228.1"/>
    <property type="molecule type" value="Genomic_DNA"/>
</dbReference>
<dbReference type="EMBL" id="CAFBNS010000057">
    <property type="protein sequence ID" value="CAB4959502.1"/>
    <property type="molecule type" value="Genomic_DNA"/>
</dbReference>
<dbReference type="SUPFAM" id="SSF49879">
    <property type="entry name" value="SMAD/FHA domain"/>
    <property type="match status" value="1"/>
</dbReference>
<dbReference type="SMART" id="SM00240">
    <property type="entry name" value="FHA"/>
    <property type="match status" value="1"/>
</dbReference>
<dbReference type="PANTHER" id="PTHR23308">
    <property type="entry name" value="NUCLEAR INHIBITOR OF PROTEIN PHOSPHATASE-1"/>
    <property type="match status" value="1"/>
</dbReference>
<dbReference type="InterPro" id="IPR008984">
    <property type="entry name" value="SMAD_FHA_dom_sf"/>
</dbReference>
<dbReference type="InterPro" id="IPR050923">
    <property type="entry name" value="Cell_Proc_Reg/RNA_Proc"/>
</dbReference>
<dbReference type="AlphaFoldDB" id="A0A6J6FE69"/>
<dbReference type="PROSITE" id="PS50006">
    <property type="entry name" value="FHA_DOMAIN"/>
    <property type="match status" value="1"/>
</dbReference>
<dbReference type="InterPro" id="IPR000253">
    <property type="entry name" value="FHA_dom"/>
</dbReference>
<organism evidence="3">
    <name type="scientific">freshwater metagenome</name>
    <dbReference type="NCBI Taxonomy" id="449393"/>
    <lineage>
        <taxon>unclassified sequences</taxon>
        <taxon>metagenomes</taxon>
        <taxon>ecological metagenomes</taxon>
    </lineage>
</organism>
<dbReference type="EMBL" id="CAEZSC010000005">
    <property type="protein sequence ID" value="CAB4530252.1"/>
    <property type="molecule type" value="Genomic_DNA"/>
</dbReference>
<protein>
    <submittedName>
        <fullName evidence="3">Unannotated protein</fullName>
    </submittedName>
</protein>
<accession>A0A6J6FE69</accession>
<dbReference type="EMBL" id="CAEZUD010000015">
    <property type="protein sequence ID" value="CAB4587196.1"/>
    <property type="molecule type" value="Genomic_DNA"/>
</dbReference>
<feature type="domain" description="FHA" evidence="1">
    <location>
        <begin position="82"/>
        <end position="131"/>
    </location>
</feature>
<reference evidence="3" key="1">
    <citation type="submission" date="2020-05" db="EMBL/GenBank/DDBJ databases">
        <authorList>
            <person name="Chiriac C."/>
            <person name="Salcher M."/>
            <person name="Ghai R."/>
            <person name="Kavagutti S V."/>
        </authorList>
    </citation>
    <scope>NUCLEOTIDE SEQUENCE</scope>
</reference>
<dbReference type="EMBL" id="CAEZYL010000026">
    <property type="protein sequence ID" value="CAB4721622.1"/>
    <property type="molecule type" value="Genomic_DNA"/>
</dbReference>
<dbReference type="Gene3D" id="2.60.200.20">
    <property type="match status" value="1"/>
</dbReference>
<evidence type="ECO:0000259" key="1">
    <source>
        <dbReference type="PROSITE" id="PS50006"/>
    </source>
</evidence>
<dbReference type="Pfam" id="PF00498">
    <property type="entry name" value="FHA"/>
    <property type="match status" value="1"/>
</dbReference>
<sequence>MIGTGGAMKASANDKSPSELTTTISLTSLRQVPHNADVATLFASLSEDLIELLAAVDENSAMLIALGGAGSGARFLLNSDAISIGRDQSSEIFFDDITVSRKHCLVTRNNNEFSIEDLKSLNGTYVNAQAITRTSLRTGDELHIGKYRLTFFQGQHKKGE</sequence>
<evidence type="ECO:0000313" key="3">
    <source>
        <dbReference type="EMBL" id="CAB4587196.1"/>
    </source>
</evidence>
<gene>
    <name evidence="2" type="ORF">UFOPK1380_00193</name>
    <name evidence="3" type="ORF">UFOPK1778_00438</name>
    <name evidence="4" type="ORF">UFOPK2689_00594</name>
    <name evidence="5" type="ORF">UFOPK3555_00817</name>
    <name evidence="6" type="ORF">UFOPK3874_00438</name>
</gene>